<sequence length="614" mass="70234">MAKTFMDPHDVPTISGTEGWERMYPYQYQFSMEDPARAKFESDQIWYYDGLHYPEPHYPFDLIWDEAWFLALSQYNSRIFMVPPAMGIDHRIVNGYVYISPVGIPDPNEVGKRVPLFMERAGYYYQNWDTLFGKWKKKVTTLIEQLEAVSFPDLPEMEETSVVFEGKGFSSGYEFLKRYDDLINMGLLNWQYHFEFLNLGYAAYVTFINTTNQIFPGIPISTLTKMVSGIDVIMYRPDAELIRLARLAIDVGVDDLILKTSKAREAMDELAKHPAGKEWLAEMEKARYPWFYISTGTGWYHTHISWNDNLDIPFDSIRMHIKSIKEGKDVGRPTENLIKERDRIVDEYRKLIKTDEDREAFEQGLAVSRTVFPYVEDHLFYIEHWFHSIFWAKIRQIGSVLQNAGFIENADTDIWFMKRDEIKQALWDYVTAWATGVKPRGPSYWPKEIAWRKETYEKFRGWKPPPALGVPPDVVTEPFTIVLWGVTTDVLSEWLKGGEEGEGEQNTIQGSPGSSGIVEGRARVLKNVQELSDLQEGEILVATTTSPSWAPAFVKIGGAVTDVGGPMCHAAIVCREYGLPTVVGTGKATHLIKTGDLIKIDGDSGLVTILERAK</sequence>
<dbReference type="InterPro" id="IPR051549">
    <property type="entry name" value="PEP_Utilizing_Enz"/>
</dbReference>
<dbReference type="EMBL" id="JAAYEE010000217">
    <property type="protein sequence ID" value="NLW36140.1"/>
    <property type="molecule type" value="Genomic_DNA"/>
</dbReference>
<dbReference type="Gene3D" id="3.50.30.10">
    <property type="entry name" value="Phosphohistidine domain"/>
    <property type="match status" value="1"/>
</dbReference>
<gene>
    <name evidence="2" type="ORF">GXY80_11790</name>
</gene>
<protein>
    <submittedName>
        <fullName evidence="2">PEP-utilizing enzyme, mobile region</fullName>
    </submittedName>
</protein>
<evidence type="ECO:0000313" key="2">
    <source>
        <dbReference type="EMBL" id="NLW36140.1"/>
    </source>
</evidence>
<feature type="domain" description="PEP-utilising enzyme mobile" evidence="1">
    <location>
        <begin position="534"/>
        <end position="605"/>
    </location>
</feature>
<dbReference type="AlphaFoldDB" id="A0A971S154"/>
<comment type="caution">
    <text evidence="2">The sequence shown here is derived from an EMBL/GenBank/DDBJ whole genome shotgun (WGS) entry which is preliminary data.</text>
</comment>
<reference evidence="2" key="1">
    <citation type="journal article" date="2020" name="Biotechnol. Biofuels">
        <title>New insights from the biogas microbiome by comprehensive genome-resolved metagenomics of nearly 1600 species originating from multiple anaerobic digesters.</title>
        <authorList>
            <person name="Campanaro S."/>
            <person name="Treu L."/>
            <person name="Rodriguez-R L.M."/>
            <person name="Kovalovszki A."/>
            <person name="Ziels R.M."/>
            <person name="Maus I."/>
            <person name="Zhu X."/>
            <person name="Kougias P.G."/>
            <person name="Basile A."/>
            <person name="Luo G."/>
            <person name="Schluter A."/>
            <person name="Konstantinidis K.T."/>
            <person name="Angelidaki I."/>
        </authorList>
    </citation>
    <scope>NUCLEOTIDE SEQUENCE</scope>
    <source>
        <strain evidence="2">AS06rmzACSIP_7</strain>
    </source>
</reference>
<dbReference type="GO" id="GO:0016772">
    <property type="term" value="F:transferase activity, transferring phosphorus-containing groups"/>
    <property type="evidence" value="ECO:0007669"/>
    <property type="project" value="InterPro"/>
</dbReference>
<dbReference type="SUPFAM" id="SSF52009">
    <property type="entry name" value="Phosphohistidine domain"/>
    <property type="match status" value="1"/>
</dbReference>
<organism evidence="2 3">
    <name type="scientific">Syntrophorhabdus aromaticivorans</name>
    <dbReference type="NCBI Taxonomy" id="328301"/>
    <lineage>
        <taxon>Bacteria</taxon>
        <taxon>Pseudomonadati</taxon>
        <taxon>Thermodesulfobacteriota</taxon>
        <taxon>Syntrophorhabdia</taxon>
        <taxon>Syntrophorhabdales</taxon>
        <taxon>Syntrophorhabdaceae</taxon>
        <taxon>Syntrophorhabdus</taxon>
    </lineage>
</organism>
<evidence type="ECO:0000259" key="1">
    <source>
        <dbReference type="Pfam" id="PF00391"/>
    </source>
</evidence>
<dbReference type="PANTHER" id="PTHR43615:SF1">
    <property type="entry name" value="PPDK_N DOMAIN-CONTAINING PROTEIN"/>
    <property type="match status" value="1"/>
</dbReference>
<dbReference type="NCBIfam" id="NF006150">
    <property type="entry name" value="PRK08296.1-2"/>
    <property type="match status" value="1"/>
</dbReference>
<reference evidence="2" key="2">
    <citation type="submission" date="2020-01" db="EMBL/GenBank/DDBJ databases">
        <authorList>
            <person name="Campanaro S."/>
        </authorList>
    </citation>
    <scope>NUCLEOTIDE SEQUENCE</scope>
    <source>
        <strain evidence="2">AS06rmzACSIP_7</strain>
    </source>
</reference>
<dbReference type="NCBIfam" id="NF006152">
    <property type="entry name" value="PRK08296.1-4"/>
    <property type="match status" value="1"/>
</dbReference>
<accession>A0A971S154</accession>
<dbReference type="Proteomes" id="UP000777265">
    <property type="component" value="Unassembled WGS sequence"/>
</dbReference>
<proteinExistence type="predicted"/>
<dbReference type="InterPro" id="IPR036637">
    <property type="entry name" value="Phosphohistidine_dom_sf"/>
</dbReference>
<dbReference type="InterPro" id="IPR008279">
    <property type="entry name" value="PEP-util_enz_mobile_dom"/>
</dbReference>
<dbReference type="PANTHER" id="PTHR43615">
    <property type="entry name" value="PHOSPHOENOLPYRUVATE SYNTHASE-RELATED"/>
    <property type="match status" value="1"/>
</dbReference>
<dbReference type="Pfam" id="PF00391">
    <property type="entry name" value="PEP-utilizers"/>
    <property type="match status" value="1"/>
</dbReference>
<evidence type="ECO:0000313" key="3">
    <source>
        <dbReference type="Proteomes" id="UP000777265"/>
    </source>
</evidence>
<dbReference type="NCBIfam" id="NF006153">
    <property type="entry name" value="PRK08296.1-5"/>
    <property type="match status" value="1"/>
</dbReference>
<name>A0A971S154_9BACT</name>